<keyword evidence="3" id="KW-1185">Reference proteome</keyword>
<dbReference type="EMBL" id="CAJRGZ010000015">
    <property type="protein sequence ID" value="CAG5145112.1"/>
    <property type="molecule type" value="Genomic_DNA"/>
</dbReference>
<dbReference type="Proteomes" id="UP000676310">
    <property type="component" value="Unassembled WGS sequence"/>
</dbReference>
<feature type="compositionally biased region" description="Low complexity" evidence="1">
    <location>
        <begin position="320"/>
        <end position="335"/>
    </location>
</feature>
<dbReference type="RefSeq" id="XP_043165188.1">
    <property type="nucleotide sequence ID" value="XM_043309253.1"/>
</dbReference>
<feature type="region of interest" description="Disordered" evidence="1">
    <location>
        <begin position="183"/>
        <end position="246"/>
    </location>
</feature>
<dbReference type="GeneID" id="67013013"/>
<comment type="caution">
    <text evidence="2">The sequence shown here is derived from an EMBL/GenBank/DDBJ whole genome shotgun (WGS) entry which is preliminary data.</text>
</comment>
<dbReference type="OrthoDB" id="3883943at2759"/>
<accession>A0A8J2HUU0</accession>
<name>A0A8J2HUU0_9PLEO</name>
<evidence type="ECO:0000313" key="2">
    <source>
        <dbReference type="EMBL" id="CAG5145112.1"/>
    </source>
</evidence>
<feature type="compositionally biased region" description="Polar residues" evidence="1">
    <location>
        <begin position="336"/>
        <end position="347"/>
    </location>
</feature>
<proteinExistence type="predicted"/>
<feature type="compositionally biased region" description="Basic and acidic residues" evidence="1">
    <location>
        <begin position="546"/>
        <end position="564"/>
    </location>
</feature>
<organism evidence="2 3">
    <name type="scientific">Alternaria atra</name>
    <dbReference type="NCBI Taxonomy" id="119953"/>
    <lineage>
        <taxon>Eukaryota</taxon>
        <taxon>Fungi</taxon>
        <taxon>Dikarya</taxon>
        <taxon>Ascomycota</taxon>
        <taxon>Pezizomycotina</taxon>
        <taxon>Dothideomycetes</taxon>
        <taxon>Pleosporomycetidae</taxon>
        <taxon>Pleosporales</taxon>
        <taxon>Pleosporineae</taxon>
        <taxon>Pleosporaceae</taxon>
        <taxon>Alternaria</taxon>
        <taxon>Alternaria sect. Ulocladioides</taxon>
    </lineage>
</organism>
<evidence type="ECO:0000313" key="3">
    <source>
        <dbReference type="Proteomes" id="UP000676310"/>
    </source>
</evidence>
<protein>
    <submittedName>
        <fullName evidence="2">Uncharacterized protein</fullName>
    </submittedName>
</protein>
<gene>
    <name evidence="2" type="ORF">ALTATR162_LOCUS1655</name>
</gene>
<feature type="region of interest" description="Disordered" evidence="1">
    <location>
        <begin position="294"/>
        <end position="386"/>
    </location>
</feature>
<dbReference type="AlphaFoldDB" id="A0A8J2HUU0"/>
<feature type="compositionally biased region" description="Polar residues" evidence="1">
    <location>
        <begin position="212"/>
        <end position="242"/>
    </location>
</feature>
<evidence type="ECO:0000256" key="1">
    <source>
        <dbReference type="SAM" id="MobiDB-lite"/>
    </source>
</evidence>
<reference evidence="2" key="1">
    <citation type="submission" date="2021-05" db="EMBL/GenBank/DDBJ databases">
        <authorList>
            <person name="Stam R."/>
        </authorList>
    </citation>
    <scope>NUCLEOTIDE SEQUENCE</scope>
    <source>
        <strain evidence="2">CS162</strain>
    </source>
</reference>
<feature type="compositionally biased region" description="Basic and acidic residues" evidence="1">
    <location>
        <begin position="192"/>
        <end position="205"/>
    </location>
</feature>
<sequence>MPMPGPRLASTISVRETKDMQPSLLEERRSWVRRGREVKLDIFLSLAEEVMLELFEVGPPLPPSNYSSQEILQALDERFTVFNFSGYHHAFCHFLNLHIDQYASIEDFNSEFTTVLEDLTDYGHPLSNTQACSAYFSKLRCTQNPWVAKKLDEWDTLPAVPDIYELMRESLPWACIRPLRKSSQSLPAPPISEDHLGDTWSHLHSEIPGLSDSKTASSDGSHSRQLSKQVTHSQMIDGQVSNEDIELDPQDLREAIEKLLTSAEAEHSSLKIDALATSVCATPDWLNAQQKVAPRTLSIPGPPPPTASRALHKTSTTRARSASPRLPSNLSRSLSQASLTVPTTMTRPHTVDIPHNIARSSQSLPPVRSRTPTYPPPPLSDHPAFRDNPFLLTEQAQRDLVSTDYFSRPQPERRDTVQPHSTALYSPYQQSVYSSSNSSAMSLPLQGTSESSWCYTKDDGEDIQDRSIPLITSSMFLQRRNPDITTQQSKASLQSSAADIAALPSFTSDLGNLIPPLPKRNILRKASSSMDILKRLSGDSLLESSDEVREREEKKNKREKERKGTSWNIGVNIARFTHSKGVK</sequence>
<feature type="region of interest" description="Disordered" evidence="1">
    <location>
        <begin position="543"/>
        <end position="565"/>
    </location>
</feature>